<proteinExistence type="predicted"/>
<dbReference type="AlphaFoldDB" id="A0AAF0ZQK8"/>
<organism evidence="1 2">
    <name type="scientific">Solanum verrucosum</name>
    <dbReference type="NCBI Taxonomy" id="315347"/>
    <lineage>
        <taxon>Eukaryota</taxon>
        <taxon>Viridiplantae</taxon>
        <taxon>Streptophyta</taxon>
        <taxon>Embryophyta</taxon>
        <taxon>Tracheophyta</taxon>
        <taxon>Spermatophyta</taxon>
        <taxon>Magnoliopsida</taxon>
        <taxon>eudicotyledons</taxon>
        <taxon>Gunneridae</taxon>
        <taxon>Pentapetalae</taxon>
        <taxon>asterids</taxon>
        <taxon>lamiids</taxon>
        <taxon>Solanales</taxon>
        <taxon>Solanaceae</taxon>
        <taxon>Solanoideae</taxon>
        <taxon>Solaneae</taxon>
        <taxon>Solanum</taxon>
    </lineage>
</organism>
<name>A0AAF0ZQK8_SOLVR</name>
<sequence>MMETRVWDFTRINPLEFYGSKVEEDPQESINELHKVLMIMGVTQVEKAELDTYQLNGVAQVWFNQWKEERAVDSSAIDWEKN</sequence>
<evidence type="ECO:0008006" key="3">
    <source>
        <dbReference type="Google" id="ProtNLM"/>
    </source>
</evidence>
<protein>
    <recommendedName>
        <fullName evidence="3">Gag-pol polyprotein</fullName>
    </recommendedName>
</protein>
<reference evidence="1" key="1">
    <citation type="submission" date="2023-08" db="EMBL/GenBank/DDBJ databases">
        <title>A de novo genome assembly of Solanum verrucosum Schlechtendal, a Mexican diploid species geographically isolated from the other diploid A-genome species in potato relatives.</title>
        <authorList>
            <person name="Hosaka K."/>
        </authorList>
    </citation>
    <scope>NUCLEOTIDE SEQUENCE</scope>
    <source>
        <tissue evidence="1">Young leaves</tissue>
    </source>
</reference>
<evidence type="ECO:0000313" key="2">
    <source>
        <dbReference type="Proteomes" id="UP001234989"/>
    </source>
</evidence>
<dbReference type="EMBL" id="CP133620">
    <property type="protein sequence ID" value="WMV46248.1"/>
    <property type="molecule type" value="Genomic_DNA"/>
</dbReference>
<dbReference type="Proteomes" id="UP001234989">
    <property type="component" value="Chromosome 9"/>
</dbReference>
<gene>
    <name evidence="1" type="ORF">MTR67_039633</name>
</gene>
<keyword evidence="2" id="KW-1185">Reference proteome</keyword>
<evidence type="ECO:0000313" key="1">
    <source>
        <dbReference type="EMBL" id="WMV46248.1"/>
    </source>
</evidence>
<accession>A0AAF0ZQK8</accession>